<feature type="transmembrane region" description="Helical" evidence="1">
    <location>
        <begin position="51"/>
        <end position="70"/>
    </location>
</feature>
<dbReference type="Proteomes" id="UP000322524">
    <property type="component" value="Unassembled WGS sequence"/>
</dbReference>
<comment type="caution">
    <text evidence="2">The sequence shown here is derived from an EMBL/GenBank/DDBJ whole genome shotgun (WGS) entry which is preliminary data.</text>
</comment>
<dbReference type="OrthoDB" id="2842528at2"/>
<dbReference type="EMBL" id="VTEV01000005">
    <property type="protein sequence ID" value="TYS67630.1"/>
    <property type="molecule type" value="Genomic_DNA"/>
</dbReference>
<gene>
    <name evidence="2" type="ORF">FZC76_13730</name>
</gene>
<evidence type="ECO:0000313" key="3">
    <source>
        <dbReference type="Proteomes" id="UP000322524"/>
    </source>
</evidence>
<evidence type="ECO:0000256" key="1">
    <source>
        <dbReference type="SAM" id="Phobius"/>
    </source>
</evidence>
<organism evidence="2 3">
    <name type="scientific">Sutcliffiella horikoshii</name>
    <dbReference type="NCBI Taxonomy" id="79883"/>
    <lineage>
        <taxon>Bacteria</taxon>
        <taxon>Bacillati</taxon>
        <taxon>Bacillota</taxon>
        <taxon>Bacilli</taxon>
        <taxon>Bacillales</taxon>
        <taxon>Bacillaceae</taxon>
        <taxon>Sutcliffiella</taxon>
    </lineage>
</organism>
<sequence length="251" mass="29052">MKRSSLEGDYGLDQSLKRLEHDVEWNQDRADLVRERIGADMYKIKKKRRTAKVLLIAATLFFLMGTPILLQDHWRSLTEDSPAIEKETIFPTEEPITAKQQDNVILLDPEYQFFPLNAQEYVEGISGEPTITRASYAKYPYQLNESLSDFLHILIEPNELSQEEMYKQLTVDLNYHSSVPYESEELVAGGHPAFLEVSGQEMGGMNLRVVTEDFLYLFTTPKSFQPKDMTKEEIEQLKVDMIELANLFQFK</sequence>
<evidence type="ECO:0000313" key="2">
    <source>
        <dbReference type="EMBL" id="TYS67630.1"/>
    </source>
</evidence>
<name>A0A5D4SW79_9BACI</name>
<protein>
    <recommendedName>
        <fullName evidence="4">DUF4367 domain-containing protein</fullName>
    </recommendedName>
</protein>
<dbReference type="RefSeq" id="WP_148988740.1">
    <property type="nucleotide sequence ID" value="NZ_VTEV01000005.1"/>
</dbReference>
<dbReference type="AlphaFoldDB" id="A0A5D4SW79"/>
<reference evidence="2 3" key="1">
    <citation type="submission" date="2019-08" db="EMBL/GenBank/DDBJ databases">
        <title>Bacillus genomes from the desert of Cuatro Cienegas, Coahuila.</title>
        <authorList>
            <person name="Olmedo-Alvarez G."/>
        </authorList>
    </citation>
    <scope>NUCLEOTIDE SEQUENCE [LARGE SCALE GENOMIC DNA]</scope>
    <source>
        <strain evidence="2 3">CH28_1T</strain>
    </source>
</reference>
<keyword evidence="1" id="KW-1133">Transmembrane helix</keyword>
<keyword evidence="1" id="KW-0472">Membrane</keyword>
<proteinExistence type="predicted"/>
<accession>A0A5D4SW79</accession>
<evidence type="ECO:0008006" key="4">
    <source>
        <dbReference type="Google" id="ProtNLM"/>
    </source>
</evidence>
<keyword evidence="1" id="KW-0812">Transmembrane</keyword>